<dbReference type="Gene3D" id="2.40.50.100">
    <property type="match status" value="1"/>
</dbReference>
<organism evidence="4 5">
    <name type="scientific">Candidatus Kutchimonas denitrificans</name>
    <dbReference type="NCBI Taxonomy" id="3056748"/>
    <lineage>
        <taxon>Bacteria</taxon>
        <taxon>Pseudomonadati</taxon>
        <taxon>Gemmatimonadota</taxon>
        <taxon>Gemmatimonadia</taxon>
        <taxon>Candidatus Palauibacterales</taxon>
        <taxon>Candidatus Palauibacteraceae</taxon>
        <taxon>Candidatus Kutchimonas</taxon>
    </lineage>
</organism>
<gene>
    <name evidence="4" type="ORF">GWO12_00995</name>
</gene>
<dbReference type="Pfam" id="PF25973">
    <property type="entry name" value="BSH_CzcB"/>
    <property type="match status" value="1"/>
</dbReference>
<dbReference type="Gene3D" id="2.40.420.20">
    <property type="match status" value="1"/>
</dbReference>
<proteinExistence type="inferred from homology"/>
<dbReference type="GO" id="GO:0015562">
    <property type="term" value="F:efflux transmembrane transporter activity"/>
    <property type="evidence" value="ECO:0007669"/>
    <property type="project" value="TreeGrafter"/>
</dbReference>
<dbReference type="Proteomes" id="UP000702544">
    <property type="component" value="Unassembled WGS sequence"/>
</dbReference>
<evidence type="ECO:0000259" key="3">
    <source>
        <dbReference type="Pfam" id="PF25973"/>
    </source>
</evidence>
<dbReference type="InterPro" id="IPR058792">
    <property type="entry name" value="Beta-barrel_RND_2"/>
</dbReference>
<dbReference type="Gene3D" id="1.10.287.470">
    <property type="entry name" value="Helix hairpin bin"/>
    <property type="match status" value="1"/>
</dbReference>
<comment type="similarity">
    <text evidence="1">Belongs to the membrane fusion protein (MFP) (TC 8.A.1) family.</text>
</comment>
<dbReference type="PANTHER" id="PTHR30469:SF15">
    <property type="entry name" value="HLYD FAMILY OF SECRETION PROTEINS"/>
    <property type="match status" value="1"/>
</dbReference>
<reference evidence="4 5" key="1">
    <citation type="submission" date="2020-01" db="EMBL/GenBank/DDBJ databases">
        <title>Genomes assembled from Gulf of Kutch pelagic sediment metagenomes.</title>
        <authorList>
            <person name="Chandrashekar M."/>
            <person name="Mahajan M.S."/>
            <person name="Dave K.J."/>
            <person name="Vatsa P."/>
            <person name="Nathani N.M."/>
        </authorList>
    </citation>
    <scope>NUCLEOTIDE SEQUENCE [LARGE SCALE GENOMIC DNA]</scope>
    <source>
        <strain evidence="4">KS3-K002</strain>
    </source>
</reference>
<comment type="caution">
    <text evidence="4">The sequence shown here is derived from an EMBL/GenBank/DDBJ whole genome shotgun (WGS) entry which is preliminary data.</text>
</comment>
<dbReference type="SUPFAM" id="SSF111369">
    <property type="entry name" value="HlyD-like secretion proteins"/>
    <property type="match status" value="1"/>
</dbReference>
<dbReference type="InterPro" id="IPR006143">
    <property type="entry name" value="RND_pump_MFP"/>
</dbReference>
<dbReference type="Gene3D" id="2.40.30.170">
    <property type="match status" value="1"/>
</dbReference>
<dbReference type="InterPro" id="IPR058647">
    <property type="entry name" value="BSH_CzcB-like"/>
</dbReference>
<evidence type="ECO:0000313" key="5">
    <source>
        <dbReference type="Proteomes" id="UP000702544"/>
    </source>
</evidence>
<evidence type="ECO:0000259" key="2">
    <source>
        <dbReference type="Pfam" id="PF25954"/>
    </source>
</evidence>
<accession>A0AAE5C7P9</accession>
<dbReference type="EMBL" id="JAACAK010000009">
    <property type="protein sequence ID" value="NIR73681.1"/>
    <property type="molecule type" value="Genomic_DNA"/>
</dbReference>
<dbReference type="PROSITE" id="PS51257">
    <property type="entry name" value="PROKAR_LIPOPROTEIN"/>
    <property type="match status" value="1"/>
</dbReference>
<protein>
    <submittedName>
        <fullName evidence="4">Efflux RND transporter periplasmic adaptor subunit</fullName>
    </submittedName>
</protein>
<feature type="domain" description="CzcB-like barrel-sandwich hybrid" evidence="3">
    <location>
        <begin position="58"/>
        <end position="172"/>
    </location>
</feature>
<dbReference type="PANTHER" id="PTHR30469">
    <property type="entry name" value="MULTIDRUG RESISTANCE PROTEIN MDTA"/>
    <property type="match status" value="1"/>
</dbReference>
<sequence length="361" mass="37955">MNRIASIIGTLTAVAFLGCGGEPGALPASSEPVDVVASTSAAATSLTAAPATVVATRQAALATRISGTIRSVAVDIGAEVQEGEALVRLDTRDIEARVSSAEAAAQLARQSYERIAALAQDGAATAQELDDARARLEMARAGLREARAQLNYVLLRAPFDGVITARMADPGDLAVPGRPVLEMIGTGALKIEADLPGELAGRIAVGDALDVYLPETGSRYTARVTRVVPAVERSSRRFRIEARFATESEALSRLAPGAFARIELDEPGATTRWIPADAVVTRGQLTGVYVVEGDELRLRWIRLGQRYGDTVEMLAGPGPDALIVRRPAAALVDGQPVGEVQQVAWQPPFVGTRTASTEGDR</sequence>
<feature type="domain" description="CusB-like beta-barrel" evidence="2">
    <location>
        <begin position="191"/>
        <end position="266"/>
    </location>
</feature>
<dbReference type="Pfam" id="PF25954">
    <property type="entry name" value="Beta-barrel_RND_2"/>
    <property type="match status" value="1"/>
</dbReference>
<evidence type="ECO:0000313" key="4">
    <source>
        <dbReference type="EMBL" id="NIR73681.1"/>
    </source>
</evidence>
<name>A0AAE5C7P9_9BACT</name>
<dbReference type="GO" id="GO:1990281">
    <property type="term" value="C:efflux pump complex"/>
    <property type="evidence" value="ECO:0007669"/>
    <property type="project" value="TreeGrafter"/>
</dbReference>
<evidence type="ECO:0000256" key="1">
    <source>
        <dbReference type="ARBA" id="ARBA00009477"/>
    </source>
</evidence>
<dbReference type="AlphaFoldDB" id="A0AAE5C7P9"/>
<dbReference type="NCBIfam" id="TIGR01730">
    <property type="entry name" value="RND_mfp"/>
    <property type="match status" value="1"/>
</dbReference>